<dbReference type="InterPro" id="IPR008274">
    <property type="entry name" value="AldOxase/xan_DH_MoCoBD1"/>
</dbReference>
<evidence type="ECO:0000313" key="4">
    <source>
        <dbReference type="EMBL" id="MEA5365105.1"/>
    </source>
</evidence>
<dbReference type="SUPFAM" id="SSF54665">
    <property type="entry name" value="CO dehydrogenase molybdoprotein N-domain-like"/>
    <property type="match status" value="1"/>
</dbReference>
<reference evidence="4 5" key="1">
    <citation type="submission" date="2023-12" db="EMBL/GenBank/DDBJ databases">
        <title>Amycolatopsis sp. V23-08.</title>
        <authorList>
            <person name="Somphong A."/>
        </authorList>
    </citation>
    <scope>NUCLEOTIDE SEQUENCE [LARGE SCALE GENOMIC DNA]</scope>
    <source>
        <strain evidence="4 5">V23-08</strain>
    </source>
</reference>
<dbReference type="Gene3D" id="3.90.1170.50">
    <property type="entry name" value="Aldehyde oxidase/xanthine dehydrogenase, a/b hammerhead"/>
    <property type="match status" value="1"/>
</dbReference>
<evidence type="ECO:0000256" key="1">
    <source>
        <dbReference type="ARBA" id="ARBA00022505"/>
    </source>
</evidence>
<dbReference type="PANTHER" id="PTHR11908">
    <property type="entry name" value="XANTHINE DEHYDROGENASE"/>
    <property type="match status" value="1"/>
</dbReference>
<dbReference type="EMBL" id="JAYFSI010000011">
    <property type="protein sequence ID" value="MEA5365105.1"/>
    <property type="molecule type" value="Genomic_DNA"/>
</dbReference>
<dbReference type="InterPro" id="IPR046867">
    <property type="entry name" value="AldOxase/xan_DH_MoCoBD2"/>
</dbReference>
<accession>A0ABU5RGY1</accession>
<dbReference type="RefSeq" id="WP_323333372.1">
    <property type="nucleotide sequence ID" value="NZ_JAYFSI010000011.1"/>
</dbReference>
<proteinExistence type="predicted"/>
<dbReference type="InterPro" id="IPR036856">
    <property type="entry name" value="Ald_Oxase/Xan_DH_a/b_sf"/>
</dbReference>
<feature type="domain" description="Aldehyde oxidase/xanthine dehydrogenase a/b hammerhead" evidence="3">
    <location>
        <begin position="18"/>
        <end position="126"/>
    </location>
</feature>
<dbReference type="InterPro" id="IPR016208">
    <property type="entry name" value="Ald_Oxase/xanthine_DH-like"/>
</dbReference>
<keyword evidence="2" id="KW-0560">Oxidoreductase</keyword>
<keyword evidence="5" id="KW-1185">Reference proteome</keyword>
<dbReference type="Pfam" id="PF01315">
    <property type="entry name" value="Ald_Xan_dh_C"/>
    <property type="match status" value="1"/>
</dbReference>
<organism evidence="4 5">
    <name type="scientific">Amycolatopsis heterodermiae</name>
    <dbReference type="NCBI Taxonomy" id="3110235"/>
    <lineage>
        <taxon>Bacteria</taxon>
        <taxon>Bacillati</taxon>
        <taxon>Actinomycetota</taxon>
        <taxon>Actinomycetes</taxon>
        <taxon>Pseudonocardiales</taxon>
        <taxon>Pseudonocardiaceae</taxon>
        <taxon>Amycolatopsis</taxon>
    </lineage>
</organism>
<evidence type="ECO:0000313" key="5">
    <source>
        <dbReference type="Proteomes" id="UP001304298"/>
    </source>
</evidence>
<dbReference type="InterPro" id="IPR000674">
    <property type="entry name" value="Ald_Oxase/Xan_DH_a/b"/>
</dbReference>
<evidence type="ECO:0000256" key="2">
    <source>
        <dbReference type="ARBA" id="ARBA00023002"/>
    </source>
</evidence>
<dbReference type="PANTHER" id="PTHR11908:SF132">
    <property type="entry name" value="ALDEHYDE OXIDASE 1-RELATED"/>
    <property type="match status" value="1"/>
</dbReference>
<dbReference type="InterPro" id="IPR037165">
    <property type="entry name" value="AldOxase/xan_DH_Mopterin-bd_sf"/>
</dbReference>
<gene>
    <name evidence="4" type="ORF">VA596_36615</name>
</gene>
<dbReference type="Proteomes" id="UP001304298">
    <property type="component" value="Unassembled WGS sequence"/>
</dbReference>
<name>A0ABU5RGY1_9PSEU</name>
<comment type="caution">
    <text evidence="4">The sequence shown here is derived from an EMBL/GenBank/DDBJ whole genome shotgun (WGS) entry which is preliminary data.</text>
</comment>
<keyword evidence="1" id="KW-0500">Molybdenum</keyword>
<dbReference type="Pfam" id="PF20256">
    <property type="entry name" value="MoCoBD_2"/>
    <property type="match status" value="1"/>
</dbReference>
<sequence>MSIVGTRVVRQEDQNLITAGGTYVDDLREEALSGAAHAVFVRSPIAHARIEGIDVSGALEAPGVLGVYTAADLGLDARAAGPVKEPWLADGIVRYVGEPVALVLTEERYQLADAAELVDIDYDPLDAVASIDTALAGETLLYPETGSNVMQVHGAEEFDDSIFEGCDVVVSQTIVNQRVAPAPLEVRGASCAWGEDGRLTAWLSTQNAQIARTQLAATLGVGEESVRVIAPDVGGGFGAKIGADPEATVLGWAAKRLGRAVRWIETRSENLTSMTHGRAQQNTVTIGGKRDGTVLAYRLDVVQDAGAYPRTLFLPTLTELMAVGVYRFPVVETRSRAVVTNTTPIAAYRGAGRPEATAALERAMDVFATEIGADPAEVRRVNFIRPEEFPYQTPTGASYDTGEYAAALDKVLETGGYAELRAEQRRRREAGDPIELGLGLAAYVEITGGDAGGESGRVDIHPDGTVVAWTGSSPHGQGLGTSLAMLLSDQLGVPLEKITVRHGDTDEVPKAVGTFGSRSLQLGGSAIRQAAEEVIAQARELAAELLEASPDDLELDLESGVWQVRGAPSSTTLSWAQVAETAGDGKLTADVWFGGGKPTFPFGAHLAVVEVDTETGKVVLRRIIAVDDAGPIVNPLTFRGQRHGGLGQGAAQALMEVVTYDDDANPTTATLADYSFITAVELPDFELVDMATPTDRNLLGVKGIGEAATIGSTPAVHNAVVDALAARGVVHLDMPTTPIRVWAALEEAAFRGFRVAEPPARGEATVVTANKENQR</sequence>
<dbReference type="SUPFAM" id="SSF56003">
    <property type="entry name" value="Molybdenum cofactor-binding domain"/>
    <property type="match status" value="1"/>
</dbReference>
<protein>
    <submittedName>
        <fullName evidence="4">Xanthine dehydrogenase family protein molybdopterin-binding subunit</fullName>
    </submittedName>
</protein>
<evidence type="ECO:0000259" key="3">
    <source>
        <dbReference type="SMART" id="SM01008"/>
    </source>
</evidence>
<dbReference type="Gene3D" id="3.30.365.10">
    <property type="entry name" value="Aldehyde oxidase/xanthine dehydrogenase, molybdopterin binding domain"/>
    <property type="match status" value="4"/>
</dbReference>
<dbReference type="SMART" id="SM01008">
    <property type="entry name" value="Ald_Xan_dh_C"/>
    <property type="match status" value="1"/>
</dbReference>
<dbReference type="Pfam" id="PF02738">
    <property type="entry name" value="MoCoBD_1"/>
    <property type="match status" value="1"/>
</dbReference>